<dbReference type="InterPro" id="IPR012935">
    <property type="entry name" value="NuBaID_N"/>
</dbReference>
<evidence type="ECO:0000256" key="1">
    <source>
        <dbReference type="ARBA" id="ARBA00004123"/>
    </source>
</evidence>
<dbReference type="Proteomes" id="UP000009009">
    <property type="component" value="Unassembled WGS sequence"/>
</dbReference>
<dbReference type="GO" id="GO:0008270">
    <property type="term" value="F:zinc ion binding"/>
    <property type="evidence" value="ECO:0007669"/>
    <property type="project" value="InterPro"/>
</dbReference>
<dbReference type="EMBL" id="AGVY01000320">
    <property type="protein sequence ID" value="EHN01010.1"/>
    <property type="molecule type" value="Genomic_DNA"/>
</dbReference>
<evidence type="ECO:0000259" key="3">
    <source>
        <dbReference type="Pfam" id="PF07967"/>
    </source>
</evidence>
<evidence type="ECO:0000313" key="4">
    <source>
        <dbReference type="EMBL" id="EHN01010.1"/>
    </source>
</evidence>
<sequence>MDKDALDLKLRLIRDALEKNAKPASGKPTNTLGQRVITKWRYRKKPHNGSSMLPEKCKNRVQLFDDLVQQSSNEFSGFRLHDLQALLEKIRLIQNYTRLLLVEWDARWVNPLTLASKGWKPYQGQSQSQAVFKCCCCHAIMTIQSSKNGDDVTGHNKKLNEKIWNSNIIGNHLRECPWRKNQFDLNKGYYLNSQNLIMDIERIHTSIDKISSGSKEFYN</sequence>
<dbReference type="HOGENOM" id="CLU_081935_0_0_1"/>
<proteinExistence type="predicted"/>
<evidence type="ECO:0000256" key="2">
    <source>
        <dbReference type="ARBA" id="ARBA00023242"/>
    </source>
</evidence>
<name>H0GYW7_SACCK</name>
<gene>
    <name evidence="4" type="ORF">VIN7_8974</name>
</gene>
<feature type="domain" description="C3HC-type" evidence="3">
    <location>
        <begin position="106"/>
        <end position="204"/>
    </location>
</feature>
<protein>
    <submittedName>
        <fullName evidence="4">Pml39p</fullName>
    </submittedName>
</protein>
<evidence type="ECO:0000313" key="5">
    <source>
        <dbReference type="Proteomes" id="UP000009009"/>
    </source>
</evidence>
<dbReference type="Pfam" id="PF07967">
    <property type="entry name" value="zf-C3HC"/>
    <property type="match status" value="1"/>
</dbReference>
<organism evidence="4 5">
    <name type="scientific">Saccharomyces cerevisiae x Saccharomyces kudriavzevii (strain VIN7)</name>
    <name type="common">Yeast</name>
    <dbReference type="NCBI Taxonomy" id="1095631"/>
    <lineage>
        <taxon>Eukaryota</taxon>
        <taxon>Fungi</taxon>
        <taxon>Dikarya</taxon>
        <taxon>Ascomycota</taxon>
        <taxon>Saccharomycotina</taxon>
        <taxon>Saccharomycetes</taxon>
        <taxon>Saccharomycetales</taxon>
        <taxon>Saccharomycetaceae</taxon>
        <taxon>Saccharomyces</taxon>
    </lineage>
</organism>
<dbReference type="OrthoDB" id="4068218at2759"/>
<keyword evidence="2" id="KW-0539">Nucleus</keyword>
<comment type="caution">
    <text evidence="4">The sequence shown here is derived from an EMBL/GenBank/DDBJ whole genome shotgun (WGS) entry which is preliminary data.</text>
</comment>
<accession>H0GYW7</accession>
<keyword evidence="5" id="KW-1185">Reference proteome</keyword>
<dbReference type="AlphaFoldDB" id="H0GYW7"/>
<reference evidence="4 5" key="1">
    <citation type="journal article" date="2012" name="FEMS Yeast Res.">
        <title>The genome sequence of the wine yeast VIN7 reveals an allotriploid hybrid genome with Saccharomyces cerevisiae and Saccharomyces kudriavzevii origins.</title>
        <authorList>
            <person name="Borneman A.R."/>
            <person name="Desany B.A."/>
            <person name="Riches D."/>
            <person name="Affourtit J.P."/>
            <person name="Forgan A.H."/>
            <person name="Pretorius I.S."/>
            <person name="Egholm M."/>
            <person name="Chambers P.J."/>
        </authorList>
    </citation>
    <scope>NUCLEOTIDE SEQUENCE [LARGE SCALE GENOMIC DNA]</scope>
    <source>
        <strain evidence="4 5">VIN7</strain>
    </source>
</reference>
<dbReference type="GO" id="GO:0005634">
    <property type="term" value="C:nucleus"/>
    <property type="evidence" value="ECO:0007669"/>
    <property type="project" value="UniProtKB-SubCell"/>
</dbReference>
<comment type="subcellular location">
    <subcellularLocation>
        <location evidence="1">Nucleus</location>
    </subcellularLocation>
</comment>
<dbReference type="PhylomeDB" id="H0GYW7"/>